<proteinExistence type="predicted"/>
<dbReference type="AlphaFoldDB" id="A0A1Y5TTQ8"/>
<dbReference type="EMBL" id="FWFL01000015">
    <property type="protein sequence ID" value="SLN68091.1"/>
    <property type="molecule type" value="Genomic_DNA"/>
</dbReference>
<organism evidence="1 2">
    <name type="scientific">Roseovarius litorisediminis</name>
    <dbReference type="NCBI Taxonomy" id="1312363"/>
    <lineage>
        <taxon>Bacteria</taxon>
        <taxon>Pseudomonadati</taxon>
        <taxon>Pseudomonadota</taxon>
        <taxon>Alphaproteobacteria</taxon>
        <taxon>Rhodobacterales</taxon>
        <taxon>Roseobacteraceae</taxon>
        <taxon>Roseovarius</taxon>
    </lineage>
</organism>
<dbReference type="SUPFAM" id="SSF52540">
    <property type="entry name" value="P-loop containing nucleoside triphosphate hydrolases"/>
    <property type="match status" value="1"/>
</dbReference>
<keyword evidence="2" id="KW-1185">Reference proteome</keyword>
<evidence type="ECO:0000313" key="2">
    <source>
        <dbReference type="Proteomes" id="UP000193827"/>
    </source>
</evidence>
<dbReference type="RefSeq" id="WP_139837867.1">
    <property type="nucleotide sequence ID" value="NZ_FWFL01000015.1"/>
</dbReference>
<dbReference type="InterPro" id="IPR027417">
    <property type="entry name" value="P-loop_NTPase"/>
</dbReference>
<dbReference type="Proteomes" id="UP000193827">
    <property type="component" value="Unassembled WGS sequence"/>
</dbReference>
<dbReference type="Gene3D" id="3.40.50.300">
    <property type="entry name" value="P-loop containing nucleotide triphosphate hydrolases"/>
    <property type="match status" value="1"/>
</dbReference>
<accession>A0A1Y5TTQ8</accession>
<evidence type="ECO:0008006" key="3">
    <source>
        <dbReference type="Google" id="ProtNLM"/>
    </source>
</evidence>
<protein>
    <recommendedName>
        <fullName evidence="3">Sulfotransferase domain-containing protein</fullName>
    </recommendedName>
</protein>
<reference evidence="1 2" key="1">
    <citation type="submission" date="2017-03" db="EMBL/GenBank/DDBJ databases">
        <authorList>
            <person name="Afonso C.L."/>
            <person name="Miller P.J."/>
            <person name="Scott M.A."/>
            <person name="Spackman E."/>
            <person name="Goraichik I."/>
            <person name="Dimitrov K.M."/>
            <person name="Suarez D.L."/>
            <person name="Swayne D.E."/>
        </authorList>
    </citation>
    <scope>NUCLEOTIDE SEQUENCE [LARGE SCALE GENOMIC DNA]</scope>
    <source>
        <strain evidence="1 2">CECT 8287</strain>
    </source>
</reference>
<evidence type="ECO:0000313" key="1">
    <source>
        <dbReference type="EMBL" id="SLN68091.1"/>
    </source>
</evidence>
<dbReference type="OrthoDB" id="7858629at2"/>
<sequence length="240" mass="27287">MTSPLRSFASFIGAHVLPFGNPRVVCPPGDPSPITNKKNIVVATPMRSGTHVLIDLLLNNVSDYRRKPLYVDLDGCLQRKNLHKNYLDQICDGGGHIVKTHLPIKVAKDRIQDPRIETLFRNAVVITVKRDTDSILDSLERWNAFEGDAYRQNCNAMIKEFWNFWQDRPHTSIAFRDLFDAQEMEQIISDICEQTGSEMVRPIRGPSDPAKKSKIYFNKAATRLLGKFAPKIDTTIHTLK</sequence>
<gene>
    <name evidence="1" type="ORF">PEL8287_03777</name>
</gene>
<name>A0A1Y5TTQ8_9RHOB</name>